<feature type="compositionally biased region" description="Low complexity" evidence="1">
    <location>
        <begin position="35"/>
        <end position="46"/>
    </location>
</feature>
<feature type="region of interest" description="Disordered" evidence="1">
    <location>
        <begin position="1"/>
        <end position="50"/>
    </location>
</feature>
<comment type="caution">
    <text evidence="2">The sequence shown here is derived from an EMBL/GenBank/DDBJ whole genome shotgun (WGS) entry which is preliminary data.</text>
</comment>
<proteinExistence type="predicted"/>
<organism evidence="2 3">
    <name type="scientific">Mycolicibacterium murale</name>
    <dbReference type="NCBI Taxonomy" id="182220"/>
    <lineage>
        <taxon>Bacteria</taxon>
        <taxon>Bacillati</taxon>
        <taxon>Actinomycetota</taxon>
        <taxon>Actinomycetes</taxon>
        <taxon>Mycobacteriales</taxon>
        <taxon>Mycobacteriaceae</taxon>
        <taxon>Mycolicibacterium</taxon>
    </lineage>
</organism>
<evidence type="ECO:0000313" key="3">
    <source>
        <dbReference type="Proteomes" id="UP000465241"/>
    </source>
</evidence>
<sequence>MGKRSDRQKAKQVALSKEAQRRFLRGNGQPGPRGLGIRLPPQGLPGAPAEKPDFSEVKWGELHPNDAHRLKRAMMLAHIGLRAKEANDFLQWGLRPHPIEPESRLARDDKAVTLGDETNLVSSTARYPSMNASENLVAAAQVVAFAVTKGQLRTSAVSVLCRTAMESAAKTIWLIGDVDPEERRRRCLGFIEDEWKWQNHFDEIEKSTLALRTDELVETDRAEFETHREKFEKRRTLVTDLPKEDRRTPPKFTKLVNDAADWVDANRPRQPDPELDKVMHPRGAKSFYSLGSSFVHGLKWAIDYVEFGDDSDLIEMTLDAFGAALRMTECAVILFEAQSLGLKPNPARTRIYPAGLEETVKEWAERYR</sequence>
<protein>
    <submittedName>
        <fullName evidence="2">Uncharacterized protein</fullName>
    </submittedName>
</protein>
<dbReference type="RefSeq" id="WP_193489058.1">
    <property type="nucleotide sequence ID" value="NZ_BAAAMC010000031.1"/>
</dbReference>
<gene>
    <name evidence="2" type="ORF">MMUR_22230</name>
</gene>
<evidence type="ECO:0000313" key="2">
    <source>
        <dbReference type="EMBL" id="GFG58087.1"/>
    </source>
</evidence>
<name>A0A7I9WLI8_9MYCO</name>
<dbReference type="AlphaFoldDB" id="A0A7I9WLI8"/>
<dbReference type="EMBL" id="BLKT01000003">
    <property type="protein sequence ID" value="GFG58087.1"/>
    <property type="molecule type" value="Genomic_DNA"/>
</dbReference>
<keyword evidence="3" id="KW-1185">Reference proteome</keyword>
<evidence type="ECO:0000256" key="1">
    <source>
        <dbReference type="SAM" id="MobiDB-lite"/>
    </source>
</evidence>
<accession>A0A7I9WLI8</accession>
<reference evidence="2 3" key="1">
    <citation type="journal article" date="2019" name="Emerg. Microbes Infect.">
        <title>Comprehensive subspecies identification of 175 nontuberculous mycobacteria species based on 7547 genomic profiles.</title>
        <authorList>
            <person name="Matsumoto Y."/>
            <person name="Kinjo T."/>
            <person name="Motooka D."/>
            <person name="Nabeya D."/>
            <person name="Jung N."/>
            <person name="Uechi K."/>
            <person name="Horii T."/>
            <person name="Iida T."/>
            <person name="Fujita J."/>
            <person name="Nakamura S."/>
        </authorList>
    </citation>
    <scope>NUCLEOTIDE SEQUENCE [LARGE SCALE GENOMIC DNA]</scope>
    <source>
        <strain evidence="2 3">JCM 13392</strain>
    </source>
</reference>
<dbReference type="Proteomes" id="UP000465241">
    <property type="component" value="Unassembled WGS sequence"/>
</dbReference>